<feature type="region of interest" description="Disordered" evidence="1">
    <location>
        <begin position="13"/>
        <end position="60"/>
    </location>
</feature>
<evidence type="ECO:0000313" key="3">
    <source>
        <dbReference type="Proteomes" id="UP001148614"/>
    </source>
</evidence>
<comment type="caution">
    <text evidence="2">The sequence shown here is derived from an EMBL/GenBank/DDBJ whole genome shotgun (WGS) entry which is preliminary data.</text>
</comment>
<feature type="compositionally biased region" description="Polar residues" evidence="1">
    <location>
        <begin position="28"/>
        <end position="37"/>
    </location>
</feature>
<dbReference type="EMBL" id="JANPWZ010001267">
    <property type="protein sequence ID" value="KAJ3567196.1"/>
    <property type="molecule type" value="Genomic_DNA"/>
</dbReference>
<accession>A0A9W8TL03</accession>
<evidence type="ECO:0000313" key="2">
    <source>
        <dbReference type="EMBL" id="KAJ3567196.1"/>
    </source>
</evidence>
<proteinExistence type="predicted"/>
<feature type="region of interest" description="Disordered" evidence="1">
    <location>
        <begin position="289"/>
        <end position="332"/>
    </location>
</feature>
<dbReference type="AlphaFoldDB" id="A0A9W8TL03"/>
<gene>
    <name evidence="2" type="ORF">NPX13_g6858</name>
</gene>
<protein>
    <submittedName>
        <fullName evidence="2">Uncharacterized protein</fullName>
    </submittedName>
</protein>
<sequence length="569" mass="63256">MLEFVCDKDVNMGAAKSGHRDRKELDNDNNTLNTYSSLKMDDEEGAPKEGNARSRHLPAHMSPESDIDELAELPALHTEVGVARVATGHFTVQTDCDPGGVHLGIGPHTVCDVSNYACRKRRAEEAQVPTRKQRKVDKTVNSNHLATTKTSLVTPSHTPSSCLSLKVTKPINQTQTNLCINRGDDVSFLVCSGDDRGCQRDSQIQTSSATIEQVTPRSTSVVSSPVVLYSDETIIPATPDDTPNADSSDVYPLDEGIADDDLTQLMLPFEPEFVKENHIPPLSVQGWDHGSQSAAEYDPTLKFTPPSPLEDRKMGTDVPDCTPGTSKDDDASEDVLDEDVDWDIVLANSNIPQEALSATSTEVPRYATPKIYTQRPDLDHINTSYDPQEESVPLTAFVRPQFPSKVRDRPSIPGLSSDTILRTCFRTGAMISQTACCFNHQQSVLFELYARVTYSSRETLSRKQHFQFVDLFKDQQPYPAATLSNWRADSQLDKDSAQFLDTRSGPRLCWCMCKPVRDTKAAIGWTYTVLKIREIAWEEVRWAKRIICGDDYVEDIPLIEDEAEREGIA</sequence>
<name>A0A9W8TL03_9PEZI</name>
<organism evidence="2 3">
    <name type="scientific">Xylaria arbuscula</name>
    <dbReference type="NCBI Taxonomy" id="114810"/>
    <lineage>
        <taxon>Eukaryota</taxon>
        <taxon>Fungi</taxon>
        <taxon>Dikarya</taxon>
        <taxon>Ascomycota</taxon>
        <taxon>Pezizomycotina</taxon>
        <taxon>Sordariomycetes</taxon>
        <taxon>Xylariomycetidae</taxon>
        <taxon>Xylariales</taxon>
        <taxon>Xylariaceae</taxon>
        <taxon>Xylaria</taxon>
    </lineage>
</organism>
<reference evidence="2" key="1">
    <citation type="submission" date="2022-07" db="EMBL/GenBank/DDBJ databases">
        <title>Genome Sequence of Xylaria arbuscula.</title>
        <authorList>
            <person name="Buettner E."/>
        </authorList>
    </citation>
    <scope>NUCLEOTIDE SEQUENCE</scope>
    <source>
        <strain evidence="2">VT107</strain>
    </source>
</reference>
<dbReference type="VEuPathDB" id="FungiDB:F4678DRAFT_477754"/>
<dbReference type="Proteomes" id="UP001148614">
    <property type="component" value="Unassembled WGS sequence"/>
</dbReference>
<evidence type="ECO:0000256" key="1">
    <source>
        <dbReference type="SAM" id="MobiDB-lite"/>
    </source>
</evidence>
<keyword evidence="3" id="KW-1185">Reference proteome</keyword>